<sequence>MTGVWAARDHRLPESGTPRVREILRALQQVLPDTAASHLTAGLLLGLRMPRSLRVGIPIHVTRWAPGRAPRLAGVQGHVAQVPPADRWTSGTLRVIGPVRTVVDLAAMSTGPSRYVFGDDWVVALVDGMINEHRTGIRAGMPPMRSLELVREDLARMATLRGVARVRMSLERAQPGVDSALETHARLALARHGFTEFVTDHEIRVPGAGSAYPDLADRRRRISVQVEGPHHDGKDQRVRDITRLRITEAAGWKEVRVSGRDIFAQRPGNRPHIVKLVLDALHQRLDRSA</sequence>
<comment type="caution">
    <text evidence="1">The sequence shown here is derived from an EMBL/GenBank/DDBJ whole genome shotgun (WGS) entry which is preliminary data.</text>
</comment>
<dbReference type="AlphaFoldDB" id="A0A5J5KX28"/>
<dbReference type="RefSeq" id="WP_158034138.1">
    <property type="nucleotide sequence ID" value="NZ_ML708619.1"/>
</dbReference>
<evidence type="ECO:0000313" key="1">
    <source>
        <dbReference type="EMBL" id="KAA9393958.1"/>
    </source>
</evidence>
<name>A0A5J5KX28_9MICC</name>
<dbReference type="InterPro" id="IPR011335">
    <property type="entry name" value="Restrct_endonuc-II-like"/>
</dbReference>
<keyword evidence="2" id="KW-1185">Reference proteome</keyword>
<dbReference type="EMBL" id="SZWF01000013">
    <property type="protein sequence ID" value="KAA9393958.1"/>
    <property type="molecule type" value="Genomic_DNA"/>
</dbReference>
<reference evidence="1 2" key="1">
    <citation type="submission" date="2019-05" db="EMBL/GenBank/DDBJ databases">
        <title>Kocuria coralli sp. nov., a novel actinobacterium isolated from coral reef seawater.</title>
        <authorList>
            <person name="Li J."/>
        </authorList>
    </citation>
    <scope>NUCLEOTIDE SEQUENCE [LARGE SCALE GENOMIC DNA]</scope>
    <source>
        <strain evidence="1 2">SCSIO 13007</strain>
    </source>
</reference>
<protein>
    <recommendedName>
        <fullName evidence="3">DUF559 domain-containing protein</fullName>
    </recommendedName>
</protein>
<dbReference type="SUPFAM" id="SSF52980">
    <property type="entry name" value="Restriction endonuclease-like"/>
    <property type="match status" value="1"/>
</dbReference>
<gene>
    <name evidence="1" type="ORF">FCK90_09870</name>
</gene>
<accession>A0A5J5KX28</accession>
<dbReference type="OrthoDB" id="3173471at2"/>
<dbReference type="Proteomes" id="UP000325957">
    <property type="component" value="Unassembled WGS sequence"/>
</dbReference>
<evidence type="ECO:0000313" key="2">
    <source>
        <dbReference type="Proteomes" id="UP000325957"/>
    </source>
</evidence>
<organism evidence="1 2">
    <name type="scientific">Kocuria coralli</name>
    <dbReference type="NCBI Taxonomy" id="1461025"/>
    <lineage>
        <taxon>Bacteria</taxon>
        <taxon>Bacillati</taxon>
        <taxon>Actinomycetota</taxon>
        <taxon>Actinomycetes</taxon>
        <taxon>Micrococcales</taxon>
        <taxon>Micrococcaceae</taxon>
        <taxon>Kocuria</taxon>
    </lineage>
</organism>
<proteinExistence type="predicted"/>
<evidence type="ECO:0008006" key="3">
    <source>
        <dbReference type="Google" id="ProtNLM"/>
    </source>
</evidence>